<feature type="region of interest" description="Disordered" evidence="3">
    <location>
        <begin position="1"/>
        <end position="55"/>
    </location>
</feature>
<dbReference type="Gene3D" id="3.90.940.10">
    <property type="match status" value="1"/>
</dbReference>
<keyword evidence="1" id="KW-0240">DNA-directed RNA polymerase</keyword>
<dbReference type="InterPro" id="IPR006110">
    <property type="entry name" value="Pol_omega/Rpo6/RPB6"/>
</dbReference>
<dbReference type="PIRSF" id="PIRSF000778">
    <property type="entry name" value="RpoK/RPB6"/>
    <property type="match status" value="1"/>
</dbReference>
<dbReference type="InterPro" id="IPR006111">
    <property type="entry name" value="Rpo6/Rpb6"/>
</dbReference>
<feature type="compositionally biased region" description="Acidic residues" evidence="3">
    <location>
        <begin position="1"/>
        <end position="29"/>
    </location>
</feature>
<dbReference type="GO" id="GO:0003677">
    <property type="term" value="F:DNA binding"/>
    <property type="evidence" value="ECO:0007669"/>
    <property type="project" value="InterPro"/>
</dbReference>
<evidence type="ECO:0000256" key="1">
    <source>
        <dbReference type="ARBA" id="ARBA00022478"/>
    </source>
</evidence>
<protein>
    <recommendedName>
        <fullName evidence="5">DNA-directed RNA polymerase</fullName>
    </recommendedName>
</protein>
<reference evidence="4" key="1">
    <citation type="journal article" date="2020" name="Nature">
        <title>Giant virus diversity and host interactions through global metagenomics.</title>
        <authorList>
            <person name="Schulz F."/>
            <person name="Roux S."/>
            <person name="Paez-Espino D."/>
            <person name="Jungbluth S."/>
            <person name="Walsh D.A."/>
            <person name="Denef V.J."/>
            <person name="McMahon K.D."/>
            <person name="Konstantinidis K.T."/>
            <person name="Eloe-Fadrosh E.A."/>
            <person name="Kyrpides N.C."/>
            <person name="Woyke T."/>
        </authorList>
    </citation>
    <scope>NUCLEOTIDE SEQUENCE</scope>
    <source>
        <strain evidence="4">GVMAG-M-3300023184-177</strain>
    </source>
</reference>
<evidence type="ECO:0008006" key="5">
    <source>
        <dbReference type="Google" id="ProtNLM"/>
    </source>
</evidence>
<keyword evidence="2" id="KW-0804">Transcription</keyword>
<dbReference type="GO" id="GO:0006366">
    <property type="term" value="P:transcription by RNA polymerase II"/>
    <property type="evidence" value="ECO:0007669"/>
    <property type="project" value="TreeGrafter"/>
</dbReference>
<dbReference type="SUPFAM" id="SSF63562">
    <property type="entry name" value="RPB6/omega subunit-like"/>
    <property type="match status" value="1"/>
</dbReference>
<dbReference type="EMBL" id="MN740020">
    <property type="protein sequence ID" value="QHT84576.1"/>
    <property type="molecule type" value="Genomic_DNA"/>
</dbReference>
<sequence>MNSDEEIVLETDDVVDEPEDIEENEDIEEPELKEQLDEEENEDNEENEEQYMEDEENNLDFNEPYEVATDVQELNNIETITDPEKKTSKNKMTRYEFVRIIGERVMQLTKGAKPLIKQNKQSLEFSYKEIAIEELKANMIPFKIRRFVKDHYEIWKIEELNKKHLESLFY</sequence>
<dbReference type="InterPro" id="IPR036161">
    <property type="entry name" value="RPB6/omega-like_sf"/>
</dbReference>
<evidence type="ECO:0000313" key="4">
    <source>
        <dbReference type="EMBL" id="QHT84576.1"/>
    </source>
</evidence>
<dbReference type="GO" id="GO:0000428">
    <property type="term" value="C:DNA-directed RNA polymerase complex"/>
    <property type="evidence" value="ECO:0007669"/>
    <property type="project" value="UniProtKB-KW"/>
</dbReference>
<evidence type="ECO:0000256" key="3">
    <source>
        <dbReference type="SAM" id="MobiDB-lite"/>
    </source>
</evidence>
<name>A0A6C0HWQ0_9ZZZZ</name>
<dbReference type="GO" id="GO:0003899">
    <property type="term" value="F:DNA-directed RNA polymerase activity"/>
    <property type="evidence" value="ECO:0007669"/>
    <property type="project" value="InterPro"/>
</dbReference>
<accession>A0A6C0HWQ0</accession>
<organism evidence="4">
    <name type="scientific">viral metagenome</name>
    <dbReference type="NCBI Taxonomy" id="1070528"/>
    <lineage>
        <taxon>unclassified sequences</taxon>
        <taxon>metagenomes</taxon>
        <taxon>organismal metagenomes</taxon>
    </lineage>
</organism>
<dbReference type="GO" id="GO:0042797">
    <property type="term" value="P:tRNA transcription by RNA polymerase III"/>
    <property type="evidence" value="ECO:0007669"/>
    <property type="project" value="TreeGrafter"/>
</dbReference>
<dbReference type="PANTHER" id="PTHR47227:SF5">
    <property type="entry name" value="DNA-DIRECTED RNA POLYMERASES I, II, AND III SUBUNIT RPABC2"/>
    <property type="match status" value="1"/>
</dbReference>
<dbReference type="PANTHER" id="PTHR47227">
    <property type="entry name" value="DNA-DIRECTED RNA POLYMERASE SUBUNIT K"/>
    <property type="match status" value="1"/>
</dbReference>
<evidence type="ECO:0000256" key="2">
    <source>
        <dbReference type="ARBA" id="ARBA00023163"/>
    </source>
</evidence>
<dbReference type="Pfam" id="PF01192">
    <property type="entry name" value="RNA_pol_Rpb6"/>
    <property type="match status" value="1"/>
</dbReference>
<dbReference type="GO" id="GO:0006360">
    <property type="term" value="P:transcription by RNA polymerase I"/>
    <property type="evidence" value="ECO:0007669"/>
    <property type="project" value="TreeGrafter"/>
</dbReference>
<dbReference type="AlphaFoldDB" id="A0A6C0HWQ0"/>
<feature type="compositionally biased region" description="Acidic residues" evidence="3">
    <location>
        <begin position="36"/>
        <end position="55"/>
    </location>
</feature>
<proteinExistence type="predicted"/>